<evidence type="ECO:0000259" key="6">
    <source>
        <dbReference type="Pfam" id="PF00327"/>
    </source>
</evidence>
<dbReference type="InterPro" id="IPR016082">
    <property type="entry name" value="Ribosomal_uL30_ferredoxin-like"/>
</dbReference>
<evidence type="ECO:0000313" key="8">
    <source>
        <dbReference type="Proteomes" id="UP000603434"/>
    </source>
</evidence>
<comment type="subunit">
    <text evidence="2">Part of the 50S ribosomal subunit.</text>
</comment>
<dbReference type="PANTHER" id="PTHR15892:SF2">
    <property type="entry name" value="LARGE RIBOSOMAL SUBUNIT PROTEIN UL30M"/>
    <property type="match status" value="1"/>
</dbReference>
<reference evidence="7 8" key="1">
    <citation type="submission" date="2020-08" db="EMBL/GenBank/DDBJ databases">
        <title>Bridging the membrane lipid divide: bacteria of the FCB group superphylum have the potential to synthesize archaeal ether lipids.</title>
        <authorList>
            <person name="Villanueva L."/>
            <person name="Von Meijenfeldt F.A.B."/>
            <person name="Westbye A.B."/>
            <person name="Yadav S."/>
            <person name="Hopmans E.C."/>
            <person name="Dutilh B.E."/>
            <person name="Sinninghe Damste J.S."/>
        </authorList>
    </citation>
    <scope>NUCLEOTIDE SEQUENCE [LARGE SCALE GENOMIC DNA]</scope>
    <source>
        <strain evidence="7">NIOZ-UU30</strain>
    </source>
</reference>
<sequence length="65" mass="7368">MTGRLKVTLVKSMIGRPEKHRRVLRGMGLTKLNRTVELEDTSAIRGMVHKVSHLVKTEEISNEAK</sequence>
<dbReference type="Pfam" id="PF00327">
    <property type="entry name" value="Ribosomal_L30"/>
    <property type="match status" value="1"/>
</dbReference>
<evidence type="ECO:0000256" key="3">
    <source>
        <dbReference type="ARBA" id="ARBA00022980"/>
    </source>
</evidence>
<comment type="caution">
    <text evidence="7">The sequence shown here is derived from an EMBL/GenBank/DDBJ whole genome shotgun (WGS) entry which is preliminary data.</text>
</comment>
<dbReference type="InterPro" id="IPR036919">
    <property type="entry name" value="Ribo_uL30_ferredoxin-like_sf"/>
</dbReference>
<evidence type="ECO:0000313" key="7">
    <source>
        <dbReference type="EMBL" id="MBC8360292.1"/>
    </source>
</evidence>
<dbReference type="PIRSF" id="PIRSF002211">
    <property type="entry name" value="Ribosomal_L30_bac-type"/>
    <property type="match status" value="1"/>
</dbReference>
<evidence type="ECO:0000256" key="4">
    <source>
        <dbReference type="ARBA" id="ARBA00023274"/>
    </source>
</evidence>
<dbReference type="GO" id="GO:0006412">
    <property type="term" value="P:translation"/>
    <property type="evidence" value="ECO:0007669"/>
    <property type="project" value="InterPro"/>
</dbReference>
<dbReference type="EMBL" id="JACNJH010000080">
    <property type="protein sequence ID" value="MBC8360292.1"/>
    <property type="molecule type" value="Genomic_DNA"/>
</dbReference>
<proteinExistence type="inferred from homology"/>
<evidence type="ECO:0000256" key="5">
    <source>
        <dbReference type="ARBA" id="ARBA00035492"/>
    </source>
</evidence>
<organism evidence="7 8">
    <name type="scientific">Candidatus Desulfatibia profunda</name>
    <dbReference type="NCBI Taxonomy" id="2841695"/>
    <lineage>
        <taxon>Bacteria</taxon>
        <taxon>Pseudomonadati</taxon>
        <taxon>Thermodesulfobacteriota</taxon>
        <taxon>Desulfobacteria</taxon>
        <taxon>Desulfobacterales</taxon>
        <taxon>Desulfobacterales incertae sedis</taxon>
        <taxon>Candidatus Desulfatibia</taxon>
    </lineage>
</organism>
<protein>
    <recommendedName>
        <fullName evidence="5">50S ribosomal protein L30</fullName>
    </recommendedName>
</protein>
<dbReference type="HAMAP" id="MF_01371_B">
    <property type="entry name" value="Ribosomal_uL30_B"/>
    <property type="match status" value="1"/>
</dbReference>
<dbReference type="Proteomes" id="UP000603434">
    <property type="component" value="Unassembled WGS sequence"/>
</dbReference>
<accession>A0A8J6THW4</accession>
<dbReference type="SUPFAM" id="SSF55129">
    <property type="entry name" value="Ribosomal protein L30p/L7e"/>
    <property type="match status" value="1"/>
</dbReference>
<dbReference type="AlphaFoldDB" id="A0A8J6THW4"/>
<evidence type="ECO:0000256" key="1">
    <source>
        <dbReference type="ARBA" id="ARBA00007594"/>
    </source>
</evidence>
<dbReference type="Gene3D" id="3.30.1390.20">
    <property type="entry name" value="Ribosomal protein L30, ferredoxin-like fold domain"/>
    <property type="match status" value="1"/>
</dbReference>
<dbReference type="PANTHER" id="PTHR15892">
    <property type="entry name" value="MITOCHONDRIAL RIBOSOMAL PROTEIN L30"/>
    <property type="match status" value="1"/>
</dbReference>
<feature type="domain" description="Large ribosomal subunit protein uL30-like ferredoxin-like fold" evidence="6">
    <location>
        <begin position="5"/>
        <end position="55"/>
    </location>
</feature>
<dbReference type="NCBIfam" id="TIGR01308">
    <property type="entry name" value="rpmD_bact"/>
    <property type="match status" value="1"/>
</dbReference>
<keyword evidence="3 7" id="KW-0689">Ribosomal protein</keyword>
<dbReference type="GO" id="GO:0003735">
    <property type="term" value="F:structural constituent of ribosome"/>
    <property type="evidence" value="ECO:0007669"/>
    <property type="project" value="InterPro"/>
</dbReference>
<gene>
    <name evidence="7" type="primary">rpmD</name>
    <name evidence="7" type="ORF">H8E23_02690</name>
</gene>
<dbReference type="FunFam" id="3.30.1390.20:FF:000001">
    <property type="entry name" value="50S ribosomal protein L30"/>
    <property type="match status" value="1"/>
</dbReference>
<dbReference type="CDD" id="cd01658">
    <property type="entry name" value="Ribosomal_L30"/>
    <property type="match status" value="1"/>
</dbReference>
<name>A0A8J6THW4_9BACT</name>
<dbReference type="GO" id="GO:0022625">
    <property type="term" value="C:cytosolic large ribosomal subunit"/>
    <property type="evidence" value="ECO:0007669"/>
    <property type="project" value="TreeGrafter"/>
</dbReference>
<keyword evidence="4" id="KW-0687">Ribonucleoprotein</keyword>
<comment type="similarity">
    <text evidence="1">Belongs to the universal ribosomal protein uL30 family.</text>
</comment>
<dbReference type="InterPro" id="IPR005996">
    <property type="entry name" value="Ribosomal_uL30_bac-type"/>
</dbReference>
<evidence type="ECO:0000256" key="2">
    <source>
        <dbReference type="ARBA" id="ARBA00011838"/>
    </source>
</evidence>